<keyword evidence="7 10" id="KW-0067">ATP-binding</keyword>
<dbReference type="PANTHER" id="PTHR43442">
    <property type="entry name" value="GLUCONOKINASE-RELATED"/>
    <property type="match status" value="1"/>
</dbReference>
<comment type="pathway">
    <text evidence="1">Carbohydrate acid metabolism.</text>
</comment>
<dbReference type="FunFam" id="3.40.50.300:FF:000522">
    <property type="entry name" value="Gluconokinase"/>
    <property type="match status" value="1"/>
</dbReference>
<evidence type="ECO:0000256" key="5">
    <source>
        <dbReference type="ARBA" id="ARBA00022741"/>
    </source>
</evidence>
<proteinExistence type="inferred from homology"/>
<dbReference type="InterPro" id="IPR006001">
    <property type="entry name" value="Therm_gnt_kin"/>
</dbReference>
<dbReference type="EC" id="2.7.1.12" evidence="3 10"/>
<evidence type="ECO:0000256" key="6">
    <source>
        <dbReference type="ARBA" id="ARBA00022777"/>
    </source>
</evidence>
<comment type="catalytic activity">
    <reaction evidence="9 10">
        <text>D-gluconate + ATP = 6-phospho-D-gluconate + ADP + H(+)</text>
        <dbReference type="Rhea" id="RHEA:19433"/>
        <dbReference type="ChEBI" id="CHEBI:15378"/>
        <dbReference type="ChEBI" id="CHEBI:18391"/>
        <dbReference type="ChEBI" id="CHEBI:30616"/>
        <dbReference type="ChEBI" id="CHEBI:58759"/>
        <dbReference type="ChEBI" id="CHEBI:456216"/>
        <dbReference type="EC" id="2.7.1.12"/>
    </reaction>
</comment>
<organism evidence="11 12">
    <name type="scientific">Candidatus Anaerobiospirillum pullicola</name>
    <dbReference type="NCBI Taxonomy" id="2838451"/>
    <lineage>
        <taxon>Bacteria</taxon>
        <taxon>Pseudomonadati</taxon>
        <taxon>Pseudomonadota</taxon>
        <taxon>Gammaproteobacteria</taxon>
        <taxon>Aeromonadales</taxon>
        <taxon>Succinivibrionaceae</taxon>
        <taxon>Anaerobiospirillum</taxon>
    </lineage>
</organism>
<protein>
    <recommendedName>
        <fullName evidence="3 10">Gluconokinase</fullName>
        <ecNumber evidence="3 10">2.7.1.12</ecNumber>
    </recommendedName>
</protein>
<evidence type="ECO:0000256" key="9">
    <source>
        <dbReference type="ARBA" id="ARBA00048090"/>
    </source>
</evidence>
<evidence type="ECO:0000256" key="7">
    <source>
        <dbReference type="ARBA" id="ARBA00022840"/>
    </source>
</evidence>
<gene>
    <name evidence="11" type="ORF">H9847_06135</name>
</gene>
<dbReference type="Proteomes" id="UP000733611">
    <property type="component" value="Unassembled WGS sequence"/>
</dbReference>
<dbReference type="Pfam" id="PF01202">
    <property type="entry name" value="SKI"/>
    <property type="match status" value="1"/>
</dbReference>
<dbReference type="InterPro" id="IPR027417">
    <property type="entry name" value="P-loop_NTPase"/>
</dbReference>
<evidence type="ECO:0000256" key="4">
    <source>
        <dbReference type="ARBA" id="ARBA00022679"/>
    </source>
</evidence>
<dbReference type="CDD" id="cd02021">
    <property type="entry name" value="GntK"/>
    <property type="match status" value="1"/>
</dbReference>
<dbReference type="SUPFAM" id="SSF52540">
    <property type="entry name" value="P-loop containing nucleoside triphosphate hydrolases"/>
    <property type="match status" value="1"/>
</dbReference>
<dbReference type="NCBIfam" id="TIGR01313">
    <property type="entry name" value="therm_gnt_kin"/>
    <property type="match status" value="1"/>
</dbReference>
<evidence type="ECO:0000256" key="1">
    <source>
        <dbReference type="ARBA" id="ARBA00004761"/>
    </source>
</evidence>
<name>A0A948TG55_9GAMM</name>
<comment type="similarity">
    <text evidence="2 10">Belongs to the gluconokinase GntK/GntV family.</text>
</comment>
<evidence type="ECO:0000256" key="2">
    <source>
        <dbReference type="ARBA" id="ARBA00008420"/>
    </source>
</evidence>
<dbReference type="InterPro" id="IPR031322">
    <property type="entry name" value="Shikimate/glucono_kinase"/>
</dbReference>
<accession>A0A948TG55</accession>
<comment type="caution">
    <text evidence="11">The sequence shown here is derived from an EMBL/GenBank/DDBJ whole genome shotgun (WGS) entry which is preliminary data.</text>
</comment>
<reference evidence="11" key="1">
    <citation type="journal article" date="2021" name="PeerJ">
        <title>Extensive microbial diversity within the chicken gut microbiome revealed by metagenomics and culture.</title>
        <authorList>
            <person name="Gilroy R."/>
            <person name="Ravi A."/>
            <person name="Getino M."/>
            <person name="Pursley I."/>
            <person name="Horton D.L."/>
            <person name="Alikhan N.F."/>
            <person name="Baker D."/>
            <person name="Gharbi K."/>
            <person name="Hall N."/>
            <person name="Watson M."/>
            <person name="Adriaenssens E.M."/>
            <person name="Foster-Nyarko E."/>
            <person name="Jarju S."/>
            <person name="Secka A."/>
            <person name="Antonio M."/>
            <person name="Oren A."/>
            <person name="Chaudhuri R.R."/>
            <person name="La Ragione R."/>
            <person name="Hildebrand F."/>
            <person name="Pallen M.J."/>
        </authorList>
    </citation>
    <scope>NUCLEOTIDE SEQUENCE</scope>
    <source>
        <strain evidence="11">378</strain>
    </source>
</reference>
<evidence type="ECO:0000313" key="11">
    <source>
        <dbReference type="EMBL" id="MBU3844431.1"/>
    </source>
</evidence>
<keyword evidence="6 10" id="KW-0418">Kinase</keyword>
<dbReference type="GO" id="GO:0046316">
    <property type="term" value="F:gluconokinase activity"/>
    <property type="evidence" value="ECO:0007669"/>
    <property type="project" value="UniProtKB-EC"/>
</dbReference>
<keyword evidence="4 10" id="KW-0808">Transferase</keyword>
<dbReference type="AlphaFoldDB" id="A0A948TG55"/>
<dbReference type="GO" id="GO:0019521">
    <property type="term" value="P:D-gluconate metabolic process"/>
    <property type="evidence" value="ECO:0007669"/>
    <property type="project" value="UniProtKB-KW"/>
</dbReference>
<evidence type="ECO:0000256" key="8">
    <source>
        <dbReference type="ARBA" id="ARBA00023064"/>
    </source>
</evidence>
<dbReference type="PANTHER" id="PTHR43442:SF3">
    <property type="entry name" value="GLUCONOKINASE-RELATED"/>
    <property type="match status" value="1"/>
</dbReference>
<dbReference type="GO" id="GO:0005524">
    <property type="term" value="F:ATP binding"/>
    <property type="evidence" value="ECO:0007669"/>
    <property type="project" value="UniProtKB-KW"/>
</dbReference>
<reference evidence="11" key="2">
    <citation type="submission" date="2021-04" db="EMBL/GenBank/DDBJ databases">
        <authorList>
            <person name="Gilroy R."/>
        </authorList>
    </citation>
    <scope>NUCLEOTIDE SEQUENCE</scope>
    <source>
        <strain evidence="11">378</strain>
    </source>
</reference>
<sequence length="173" mass="18925">MSAAIKCVVMGVCGSGKTSVGKALAQHFAATFIDGDDLHPRANILKMASGHPLNDEDRAPWLERIGDVFFSLQRRSLSGVIVCSALKKSYRDIIRKDNEGLVFVHLVGSMDTILERMAARQGHYMKKDMVQSQFDTLEVPGPEETDVVSVSIEQPLDKVIAEAIAAVEKKLQA</sequence>
<dbReference type="EMBL" id="JAHLFE010000122">
    <property type="protein sequence ID" value="MBU3844431.1"/>
    <property type="molecule type" value="Genomic_DNA"/>
</dbReference>
<dbReference type="Gene3D" id="3.40.50.300">
    <property type="entry name" value="P-loop containing nucleotide triphosphate hydrolases"/>
    <property type="match status" value="1"/>
</dbReference>
<evidence type="ECO:0000256" key="3">
    <source>
        <dbReference type="ARBA" id="ARBA00012054"/>
    </source>
</evidence>
<evidence type="ECO:0000256" key="10">
    <source>
        <dbReference type="RuleBase" id="RU363066"/>
    </source>
</evidence>
<keyword evidence="8" id="KW-0311">Gluconate utilization</keyword>
<keyword evidence="5 10" id="KW-0547">Nucleotide-binding</keyword>
<evidence type="ECO:0000313" key="12">
    <source>
        <dbReference type="Proteomes" id="UP000733611"/>
    </source>
</evidence>
<dbReference type="GO" id="GO:0005737">
    <property type="term" value="C:cytoplasm"/>
    <property type="evidence" value="ECO:0007669"/>
    <property type="project" value="TreeGrafter"/>
</dbReference>